<dbReference type="GO" id="GO:0005634">
    <property type="term" value="C:nucleus"/>
    <property type="evidence" value="ECO:0007669"/>
    <property type="project" value="UniProtKB-SubCell"/>
</dbReference>
<evidence type="ECO:0000256" key="1">
    <source>
        <dbReference type="ARBA" id="ARBA00004123"/>
    </source>
</evidence>
<organism evidence="10 11">
    <name type="scientific">Adineta steineri</name>
    <dbReference type="NCBI Taxonomy" id="433720"/>
    <lineage>
        <taxon>Eukaryota</taxon>
        <taxon>Metazoa</taxon>
        <taxon>Spiralia</taxon>
        <taxon>Gnathifera</taxon>
        <taxon>Rotifera</taxon>
        <taxon>Eurotatoria</taxon>
        <taxon>Bdelloidea</taxon>
        <taxon>Adinetida</taxon>
        <taxon>Adinetidae</taxon>
        <taxon>Adineta</taxon>
    </lineage>
</organism>
<evidence type="ECO:0000313" key="9">
    <source>
        <dbReference type="EMBL" id="CAF1300590.1"/>
    </source>
</evidence>
<dbReference type="SUPFAM" id="SSF46689">
    <property type="entry name" value="Homeodomain-like"/>
    <property type="match status" value="1"/>
</dbReference>
<evidence type="ECO:0000256" key="7">
    <source>
        <dbReference type="SAM" id="MobiDB-lite"/>
    </source>
</evidence>
<evidence type="ECO:0000256" key="6">
    <source>
        <dbReference type="PROSITE-ProRule" id="PRU00320"/>
    </source>
</evidence>
<protein>
    <recommendedName>
        <fullName evidence="8">HTH psq-type domain-containing protein</fullName>
    </recommendedName>
</protein>
<evidence type="ECO:0000259" key="8">
    <source>
        <dbReference type="PROSITE" id="PS50960"/>
    </source>
</evidence>
<evidence type="ECO:0000256" key="3">
    <source>
        <dbReference type="ARBA" id="ARBA00023125"/>
    </source>
</evidence>
<dbReference type="EMBL" id="CAJOAZ010001276">
    <property type="protein sequence ID" value="CAF3792775.1"/>
    <property type="molecule type" value="Genomic_DNA"/>
</dbReference>
<dbReference type="EMBL" id="CAJNOG010000571">
    <property type="protein sequence ID" value="CAF1300590.1"/>
    <property type="molecule type" value="Genomic_DNA"/>
</dbReference>
<sequence>MSKCCLTRCQQDRKIIRREFSRWSKNILLQIALEAISKDYFQYDINTFTPTNDEQIPIDFNPNESCLFCVNYQEYSSNNNINQDNTHFSFIENTSALDLSLTSALNLNFPFWFDINPNILPIYHQDDYLLNNHRNSNYLSQSFSNLNPFSTSSSYQTTSLLDNYIAQFAKQMAYTRMLEEIECQRNNQKSNFFHSSSILTESMNVNHILHDIMIRVLHEIFEKQTNNDDNYLMKKQYQDNNQFNQSISSSSSSSSSSSTSSTYLSSIHDKKKNKFQLKSTSTLSSRRSKDRLHNNKIIMDIDGKPVRPKRGQYRRYESEQLTKAVTAVLSNEMSVHRAGSYFGVPHSTLEYKVKERTSKISTTMKDQIIDISS</sequence>
<accession>A0A819AYQ8</accession>
<keyword evidence="3 6" id="KW-0238">DNA-binding</keyword>
<dbReference type="InterPro" id="IPR007889">
    <property type="entry name" value="HTH_Psq"/>
</dbReference>
<evidence type="ECO:0000313" key="11">
    <source>
        <dbReference type="Proteomes" id="UP000663844"/>
    </source>
</evidence>
<evidence type="ECO:0000256" key="5">
    <source>
        <dbReference type="ARBA" id="ARBA00023242"/>
    </source>
</evidence>
<dbReference type="Proteomes" id="UP000663845">
    <property type="component" value="Unassembled WGS sequence"/>
</dbReference>
<feature type="DNA-binding region" description="H-T-H motif" evidence="6">
    <location>
        <begin position="335"/>
        <end position="355"/>
    </location>
</feature>
<evidence type="ECO:0000313" key="10">
    <source>
        <dbReference type="EMBL" id="CAF3792775.1"/>
    </source>
</evidence>
<evidence type="ECO:0000256" key="2">
    <source>
        <dbReference type="ARBA" id="ARBA00023015"/>
    </source>
</evidence>
<comment type="caution">
    <text evidence="10">The sequence shown here is derived from an EMBL/GenBank/DDBJ whole genome shotgun (WGS) entry which is preliminary data.</text>
</comment>
<dbReference type="Gene3D" id="1.10.10.60">
    <property type="entry name" value="Homeodomain-like"/>
    <property type="match status" value="1"/>
</dbReference>
<keyword evidence="5 6" id="KW-0539">Nucleus</keyword>
<gene>
    <name evidence="9" type="ORF">JYZ213_LOCUS32290</name>
    <name evidence="10" type="ORF">OXD698_LOCUS17782</name>
</gene>
<feature type="region of interest" description="Disordered" evidence="7">
    <location>
        <begin position="275"/>
        <end position="294"/>
    </location>
</feature>
<reference evidence="10" key="1">
    <citation type="submission" date="2021-02" db="EMBL/GenBank/DDBJ databases">
        <authorList>
            <person name="Nowell W R."/>
        </authorList>
    </citation>
    <scope>NUCLEOTIDE SEQUENCE</scope>
</reference>
<feature type="region of interest" description="Disordered" evidence="7">
    <location>
        <begin position="243"/>
        <end position="265"/>
    </location>
</feature>
<name>A0A819AYQ8_9BILA</name>
<dbReference type="InterPro" id="IPR009057">
    <property type="entry name" value="Homeodomain-like_sf"/>
</dbReference>
<proteinExistence type="predicted"/>
<dbReference type="PROSITE" id="PS50960">
    <property type="entry name" value="HTH_PSQ"/>
    <property type="match status" value="1"/>
</dbReference>
<comment type="subcellular location">
    <subcellularLocation>
        <location evidence="1 6">Nucleus</location>
    </subcellularLocation>
</comment>
<dbReference type="GO" id="GO:0006357">
    <property type="term" value="P:regulation of transcription by RNA polymerase II"/>
    <property type="evidence" value="ECO:0007669"/>
    <property type="project" value="TreeGrafter"/>
</dbReference>
<dbReference type="PANTHER" id="PTHR21545">
    <property type="entry name" value="TRANSCRIPTION FACTOR MLR1/2"/>
    <property type="match status" value="1"/>
</dbReference>
<dbReference type="GO" id="GO:0003677">
    <property type="term" value="F:DNA binding"/>
    <property type="evidence" value="ECO:0007669"/>
    <property type="project" value="UniProtKB-UniRule"/>
</dbReference>
<dbReference type="AlphaFoldDB" id="A0A819AYQ8"/>
<feature type="domain" description="HTH psq-type" evidence="8">
    <location>
        <begin position="307"/>
        <end position="359"/>
    </location>
</feature>
<feature type="compositionally biased region" description="Low complexity" evidence="7">
    <location>
        <begin position="246"/>
        <end position="265"/>
    </location>
</feature>
<dbReference type="PANTHER" id="PTHR21545:SF13">
    <property type="entry name" value="ECDYSONE-INDUCED PROTEIN 93F, ISOFORM C"/>
    <property type="match status" value="1"/>
</dbReference>
<keyword evidence="2" id="KW-0805">Transcription regulation</keyword>
<keyword evidence="4" id="KW-0804">Transcription</keyword>
<dbReference type="FunFam" id="1.10.10.60:FF:000019">
    <property type="entry name" value="Ligand-dependent corepressor isoform 1"/>
    <property type="match status" value="1"/>
</dbReference>
<dbReference type="Proteomes" id="UP000663844">
    <property type="component" value="Unassembled WGS sequence"/>
</dbReference>
<dbReference type="Pfam" id="PF05225">
    <property type="entry name" value="HTH_psq"/>
    <property type="match status" value="1"/>
</dbReference>
<evidence type="ECO:0000256" key="4">
    <source>
        <dbReference type="ARBA" id="ARBA00023163"/>
    </source>
</evidence>